<protein>
    <submittedName>
        <fullName evidence="1">Uncharacterized protein</fullName>
    </submittedName>
</protein>
<dbReference type="AlphaFoldDB" id="A0AB34P6B8"/>
<dbReference type="EMBL" id="JRQI01000079">
    <property type="protein sequence ID" value="KGK56728.1"/>
    <property type="molecule type" value="Genomic_DNA"/>
</dbReference>
<evidence type="ECO:0000313" key="1">
    <source>
        <dbReference type="EMBL" id="KGK56728.1"/>
    </source>
</evidence>
<evidence type="ECO:0000313" key="2">
    <source>
        <dbReference type="Proteomes" id="UP000029879"/>
    </source>
</evidence>
<proteinExistence type="predicted"/>
<reference evidence="1 2" key="1">
    <citation type="submission" date="2014-10" db="EMBL/GenBank/DDBJ databases">
        <title>Genome sequence of a Xanthomonas strain that is pathogenic on beans.</title>
        <authorList>
            <person name="Aritua V."/>
            <person name="Sapp M."/>
            <person name="Harrison J."/>
            <person name="Smith J."/>
            <person name="Studholme D."/>
        </authorList>
    </citation>
    <scope>NUCLEOTIDE SEQUENCE [LARGE SCALE GENOMIC DNA]</scope>
    <source>
        <strain evidence="1 2">Nyagatare</strain>
    </source>
</reference>
<gene>
    <name evidence="1" type="ORF">NC00_15990</name>
</gene>
<dbReference type="Proteomes" id="UP000029879">
    <property type="component" value="Unassembled WGS sequence"/>
</dbReference>
<dbReference type="RefSeq" id="WP_039411430.1">
    <property type="nucleotide sequence ID" value="NZ_KN265526.1"/>
</dbReference>
<name>A0AB34P6B8_9XANT</name>
<dbReference type="GeneID" id="93986884"/>
<accession>A0AB34P6B8</accession>
<sequence length="110" mass="12153">MTIELDDRDTSTGHDQWWLATIGRTLIWARLRIKDAGTAEVLDSDGKTLAYDSEDSARAALFDAEFVALDGLDEEDALIRGFSLHEISPPQGDDDADLRERMVISMGGRA</sequence>
<comment type="caution">
    <text evidence="1">The sequence shown here is derived from an EMBL/GenBank/DDBJ whole genome shotgun (WGS) entry which is preliminary data.</text>
</comment>
<organism evidence="1 2">
    <name type="scientific">Xanthomonas cannabis pv. phaseoli</name>
    <dbReference type="NCBI Taxonomy" id="1885902"/>
    <lineage>
        <taxon>Bacteria</taxon>
        <taxon>Pseudomonadati</taxon>
        <taxon>Pseudomonadota</taxon>
        <taxon>Gammaproteobacteria</taxon>
        <taxon>Lysobacterales</taxon>
        <taxon>Lysobacteraceae</taxon>
        <taxon>Xanthomonas</taxon>
    </lineage>
</organism>